<dbReference type="Proteomes" id="UP000594774">
    <property type="component" value="Chromosome"/>
</dbReference>
<dbReference type="Proteomes" id="UP001223646">
    <property type="component" value="Unassembled WGS sequence"/>
</dbReference>
<organism evidence="1 7">
    <name type="scientific">Corynebacterium amycolatum</name>
    <dbReference type="NCBI Taxonomy" id="43765"/>
    <lineage>
        <taxon>Bacteria</taxon>
        <taxon>Bacillati</taxon>
        <taxon>Actinomycetota</taxon>
        <taxon>Actinomycetes</taxon>
        <taxon>Mycobacteriales</taxon>
        <taxon>Corynebacteriaceae</taxon>
        <taxon>Corynebacterium</taxon>
    </lineage>
</organism>
<evidence type="ECO:0000313" key="5">
    <source>
        <dbReference type="Proteomes" id="UP000594774"/>
    </source>
</evidence>
<dbReference type="InterPro" id="IPR017519">
    <property type="entry name" value="CHP03085"/>
</dbReference>
<evidence type="ECO:0000313" key="7">
    <source>
        <dbReference type="Proteomes" id="UP001223646"/>
    </source>
</evidence>
<dbReference type="EMBL" id="CP065628">
    <property type="protein sequence ID" value="QPR30277.1"/>
    <property type="molecule type" value="Genomic_DNA"/>
</dbReference>
<dbReference type="AlphaFoldDB" id="A0A376C4J6"/>
<dbReference type="EMBL" id="CP120206">
    <property type="protein sequence ID" value="WET43156.1"/>
    <property type="molecule type" value="Genomic_DNA"/>
</dbReference>
<dbReference type="NCBIfam" id="TIGR03083">
    <property type="entry name" value="maleylpyruvate isomerase family mycothiol-dependent enzyme"/>
    <property type="match status" value="1"/>
</dbReference>
<dbReference type="EMBL" id="CP066023">
    <property type="protein sequence ID" value="QQB82114.1"/>
    <property type="molecule type" value="Genomic_DNA"/>
</dbReference>
<evidence type="ECO:0000313" key="6">
    <source>
        <dbReference type="Proteomes" id="UP000595198"/>
    </source>
</evidence>
<name>A0A376C4J6_CORAY</name>
<reference evidence="5 6" key="1">
    <citation type="submission" date="2020-12" db="EMBL/GenBank/DDBJ databases">
        <title>FDA dAtabase for Regulatory Grade micrObial Sequences (FDA-ARGOS): Supporting development and validation of Infectious Disease Dx tests.</title>
        <authorList>
            <person name="Sproer C."/>
            <person name="Gronow S."/>
            <person name="Severitt S."/>
            <person name="Schroder I."/>
            <person name="Tallon L."/>
            <person name="Sadzewicz L."/>
            <person name="Zhao X."/>
            <person name="Boylan J."/>
            <person name="Ott S."/>
            <person name="Bowen H."/>
            <person name="Vavikolanu K."/>
            <person name="Mehta A."/>
            <person name="Aluvathingal J."/>
            <person name="Nadendla S."/>
            <person name="Lowell S."/>
            <person name="Myers T."/>
            <person name="Yan Y."/>
            <person name="Sichtig H."/>
        </authorList>
    </citation>
    <scope>NUCLEOTIDE SEQUENCE [LARGE SCALE GENOMIC DNA]</scope>
    <source>
        <strain evidence="2 5">FDAARGOS_938</strain>
        <strain evidence="3 6">FDAARGOS_991</strain>
    </source>
</reference>
<reference evidence="1" key="4">
    <citation type="submission" date="2024-05" db="EMBL/GenBank/DDBJ databases">
        <authorList>
            <person name="Wolfe A."/>
        </authorList>
    </citation>
    <scope>NUCLEOTIDE SEQUENCE</scope>
    <source>
        <strain evidence="1">UMB1064</strain>
    </source>
</reference>
<evidence type="ECO:0000313" key="3">
    <source>
        <dbReference type="EMBL" id="QQB82114.1"/>
    </source>
</evidence>
<evidence type="ECO:0000313" key="4">
    <source>
        <dbReference type="EMBL" id="WET43156.1"/>
    </source>
</evidence>
<keyword evidence="6" id="KW-1185">Reference proteome</keyword>
<dbReference type="Proteomes" id="UP001220238">
    <property type="component" value="Chromosome"/>
</dbReference>
<dbReference type="Proteomes" id="UP000595198">
    <property type="component" value="Chromosome"/>
</dbReference>
<accession>A0A376C4J6</accession>
<gene>
    <name evidence="2" type="ORF">I6G95_08615</name>
    <name evidence="3" type="ORF">I6H48_09175</name>
    <name evidence="4" type="ORF">P2W56_06810</name>
    <name evidence="1" type="ORF">QP460_008560</name>
</gene>
<protein>
    <submittedName>
        <fullName evidence="1">TIGR03085 family metal-binding protein</fullName>
    </submittedName>
    <submittedName>
        <fullName evidence="2">TIGR03085 family protein</fullName>
    </submittedName>
</protein>
<evidence type="ECO:0000313" key="2">
    <source>
        <dbReference type="EMBL" id="QPR30277.1"/>
    </source>
</evidence>
<dbReference type="NCBIfam" id="TIGR03085">
    <property type="entry name" value="TIGR03085 family metal-binding protein"/>
    <property type="match status" value="1"/>
</dbReference>
<evidence type="ECO:0000313" key="1">
    <source>
        <dbReference type="EMBL" id="MEO3717640.1"/>
    </source>
</evidence>
<dbReference type="InterPro" id="IPR017517">
    <property type="entry name" value="Maleyloyr_isom"/>
</dbReference>
<reference evidence="4" key="2">
    <citation type="submission" date="2023-03" db="EMBL/GenBank/DDBJ databases">
        <title>Corynebacterium amycolatum SB-1.</title>
        <authorList>
            <person name="Jo H."/>
        </authorList>
    </citation>
    <scope>NUCLEOTIDE SEQUENCE</scope>
    <source>
        <strain evidence="4">SB-1</strain>
    </source>
</reference>
<proteinExistence type="predicted"/>
<reference evidence="1" key="3">
    <citation type="submission" date="2023-05" db="EMBL/GenBank/DDBJ databases">
        <authorList>
            <person name="Du J."/>
        </authorList>
    </citation>
    <scope>NUCLEOTIDE SEQUENCE</scope>
    <source>
        <strain evidence="1">UMB1064</strain>
    </source>
</reference>
<sequence length="205" mass="22782">MTFAEREREDLANLLLSVGPDAPTLCEGWTTRDLANHLYIRENRLDAAGGMFVKALSERLDAVTAEVNRMPYVEVVGKWGSGAPRWNPMNWADRYVNTAENFVHHEDVRRAQEGWTVRQLPPSGVSDLWRLVTTAGRMMLRGSTSTVVLMRDDGVAVTLIDNSAKGAPVVTVRGSVGELVLWLYGRDEVRVTIDGDESGIKRNSL</sequence>
<dbReference type="GeneID" id="92769121"/>
<dbReference type="EMBL" id="JASOOY020000030">
    <property type="protein sequence ID" value="MEO3717640.1"/>
    <property type="molecule type" value="Genomic_DNA"/>
</dbReference>
<dbReference type="RefSeq" id="WP_016422602.1">
    <property type="nucleotide sequence ID" value="NZ_CP046975.1"/>
</dbReference>
<dbReference type="SUPFAM" id="SSF109854">
    <property type="entry name" value="DinB/YfiT-like putative metalloenzymes"/>
    <property type="match status" value="1"/>
</dbReference>
<dbReference type="InterPro" id="IPR034660">
    <property type="entry name" value="DinB/YfiT-like"/>
</dbReference>